<comment type="caution">
    <text evidence="1">The sequence shown here is derived from an EMBL/GenBank/DDBJ whole genome shotgun (WGS) entry which is preliminary data.</text>
</comment>
<accession>A0ABU4A0S1</accession>
<reference evidence="2" key="1">
    <citation type="journal article" date="2022" name="J Environ Chem Eng">
        <title>Biodegradation of petroleum oil using a constructed nonpathogenic and heavy metal-tolerant bacterial consortium isolated from marine sponges.</title>
        <authorList>
            <person name="Dechsakulwatana C."/>
            <person name="Rungsihiranrut A."/>
            <person name="Muangchinda C."/>
            <person name="Ningthoujam R."/>
            <person name="Klankeo P."/>
            <person name="Pinyakong O."/>
        </authorList>
    </citation>
    <scope>NUCLEOTIDE SEQUENCE [LARGE SCALE GENOMIC DNA]</scope>
    <source>
        <strain evidence="2">MO2-4</strain>
    </source>
</reference>
<sequence length="119" mass="13490">MDAHYEIDADPPRGMIRVRLAGFFEAEDVRSFALRYREELARVPGTGHLTLADIRAMKIQAQDIVAAFSQFMASPDIRSRKLAFVCASNLARLQAQRLTDREEVRFFDDAGAAEAWLMQ</sequence>
<protein>
    <recommendedName>
        <fullName evidence="3">STAS/SEC14 domain-containing protein</fullName>
    </recommendedName>
</protein>
<gene>
    <name evidence="1" type="ORF">O0R41_17410</name>
</gene>
<dbReference type="InterPro" id="IPR038396">
    <property type="entry name" value="SpoIIAA-like_sf"/>
</dbReference>
<dbReference type="Gene3D" id="3.40.50.10600">
    <property type="entry name" value="SpoIIaa-like domains"/>
    <property type="match status" value="1"/>
</dbReference>
<evidence type="ECO:0008006" key="3">
    <source>
        <dbReference type="Google" id="ProtNLM"/>
    </source>
</evidence>
<evidence type="ECO:0000313" key="2">
    <source>
        <dbReference type="Proteomes" id="UP001185984"/>
    </source>
</evidence>
<dbReference type="InterPro" id="IPR036513">
    <property type="entry name" value="STAS_dom_sf"/>
</dbReference>
<name>A0ABU4A0S1_9SPHN</name>
<dbReference type="Proteomes" id="UP001185984">
    <property type="component" value="Unassembled WGS sequence"/>
</dbReference>
<dbReference type="SUPFAM" id="SSF52091">
    <property type="entry name" value="SpoIIaa-like"/>
    <property type="match status" value="1"/>
</dbReference>
<dbReference type="EMBL" id="JAPTHD010000010">
    <property type="protein sequence ID" value="MDV5825386.1"/>
    <property type="molecule type" value="Genomic_DNA"/>
</dbReference>
<evidence type="ECO:0000313" key="1">
    <source>
        <dbReference type="EMBL" id="MDV5825386.1"/>
    </source>
</evidence>
<proteinExistence type="predicted"/>
<keyword evidence="2" id="KW-1185">Reference proteome</keyword>
<dbReference type="RefSeq" id="WP_228167602.1">
    <property type="nucleotide sequence ID" value="NZ_JAPTHD010000010.1"/>
</dbReference>
<organism evidence="1 2">
    <name type="scientific">Sphingobium naphthae</name>
    <dbReference type="NCBI Taxonomy" id="1886786"/>
    <lineage>
        <taxon>Bacteria</taxon>
        <taxon>Pseudomonadati</taxon>
        <taxon>Pseudomonadota</taxon>
        <taxon>Alphaproteobacteria</taxon>
        <taxon>Sphingomonadales</taxon>
        <taxon>Sphingomonadaceae</taxon>
        <taxon>Sphingobium</taxon>
    </lineage>
</organism>